<comment type="caution">
    <text evidence="1">The sequence shown here is derived from an EMBL/GenBank/DDBJ whole genome shotgun (WGS) entry which is preliminary data.</text>
</comment>
<dbReference type="RefSeq" id="WP_310049904.1">
    <property type="nucleotide sequence ID" value="NZ_JAVDVQ010000001.1"/>
</dbReference>
<proteinExistence type="predicted"/>
<protein>
    <submittedName>
        <fullName evidence="1">Uncharacterized protein</fullName>
    </submittedName>
</protein>
<name>A0ABU1U773_9MICC</name>
<organism evidence="1 2">
    <name type="scientific">Arthrobacter ginsengisoli</name>
    <dbReference type="NCBI Taxonomy" id="1356565"/>
    <lineage>
        <taxon>Bacteria</taxon>
        <taxon>Bacillati</taxon>
        <taxon>Actinomycetota</taxon>
        <taxon>Actinomycetes</taxon>
        <taxon>Micrococcales</taxon>
        <taxon>Micrococcaceae</taxon>
        <taxon>Arthrobacter</taxon>
    </lineage>
</organism>
<reference evidence="1 2" key="1">
    <citation type="submission" date="2023-07" db="EMBL/GenBank/DDBJ databases">
        <title>Sorghum-associated microbial communities from plants grown in Nebraska, USA.</title>
        <authorList>
            <person name="Schachtman D."/>
        </authorList>
    </citation>
    <scope>NUCLEOTIDE SEQUENCE [LARGE SCALE GENOMIC DNA]</scope>
    <source>
        <strain evidence="1 2">BE167</strain>
    </source>
</reference>
<evidence type="ECO:0000313" key="1">
    <source>
        <dbReference type="EMBL" id="MDR7081038.1"/>
    </source>
</evidence>
<sequence length="96" mass="10846">MAYPSRSTGLHEEIVGHPIDNTDFVLSLKPELSYHLSEMRIAYTNVEKATEENQPSQPHAEQFCWHLNQTAHCLDQKHKSNLKEDGSRALGSTGQD</sequence>
<keyword evidence="2" id="KW-1185">Reference proteome</keyword>
<dbReference type="EMBL" id="JAVDVQ010000001">
    <property type="protein sequence ID" value="MDR7081038.1"/>
    <property type="molecule type" value="Genomic_DNA"/>
</dbReference>
<dbReference type="Proteomes" id="UP001252243">
    <property type="component" value="Unassembled WGS sequence"/>
</dbReference>
<evidence type="ECO:0000313" key="2">
    <source>
        <dbReference type="Proteomes" id="UP001252243"/>
    </source>
</evidence>
<gene>
    <name evidence="1" type="ORF">J2X01_000307</name>
</gene>
<accession>A0ABU1U773</accession>